<feature type="active site" description="Proton donor" evidence="3">
    <location>
        <position position="320"/>
    </location>
</feature>
<evidence type="ECO:0000256" key="1">
    <source>
        <dbReference type="ARBA" id="ARBA00022801"/>
    </source>
</evidence>
<dbReference type="SUPFAM" id="SSF55545">
    <property type="entry name" value="beta-N-acetylhexosaminidase-like domain"/>
    <property type="match status" value="1"/>
</dbReference>
<comment type="caution">
    <text evidence="5">The sequence shown here is derived from an EMBL/GenBank/DDBJ whole genome shotgun (WGS) entry which is preliminary data.</text>
</comment>
<evidence type="ECO:0000256" key="3">
    <source>
        <dbReference type="PROSITE-ProRule" id="PRU01353"/>
    </source>
</evidence>
<dbReference type="Gene3D" id="1.20.58.460">
    <property type="entry name" value="Hyaluronidase post-catalytic domain-like"/>
    <property type="match status" value="1"/>
</dbReference>
<dbReference type="PANTHER" id="PTHR13170">
    <property type="entry name" value="O-GLCNACASE"/>
    <property type="match status" value="1"/>
</dbReference>
<keyword evidence="1 3" id="KW-0378">Hydrolase</keyword>
<dbReference type="PANTHER" id="PTHR13170:SF16">
    <property type="entry name" value="PROTEIN O-GLCNACASE"/>
    <property type="match status" value="1"/>
</dbReference>
<sequence>MNTAPARSSGNRRRSMLLLVVAGVLAAALVAAGWYVLARNGSAGKDGGDSGVPGIYPVPQHVEAASGDSVRLNGRVYVVAPAGTDTASVAAVQDIVAAAGGNVQVVPSLKDPAAGASAVYLGVAGEADVGGALKELAVDGDARSRDALEKPEGYSISTGKASGIPTAVLAGHDDDGVFHAVQTLRQLVKDNSVSPVRVSDWPLMETRGVIEGFYGIPWSHQARLDVIEFAGRQKMNTYIYSPKDDPLLRAKWRDLYSEQELGDLKELITTATSNHIRFTYALSPGIDVCYSRVADLDSAVAKLESLYALGVRSFVVPLDDIATKVQCSEDVQEFGTGQANLAKAQASFLNDVNQKFIVGKQGVQPLETVPTFYNGSGNTNYKKELGKALNPAIVVQWTGEDVVSHRITKESADTARRSYGTPSSLRNLVIWDNYPVNDFSQDHLFMAPVIGRDTDLHTSIRGIVTNPMIEPYLSLPAIFNYADLSWNGPAYDAAKSMDAALSLVTGQDPDVQAGVRAFVDLNQDWQDDQLTPSAPALRRDMDQFWAEYDAGKSPSGALKARAELLQRLPGLLPRMAEPGFAQDAASWTAAAANYGKGVEQALVMLDAAQRKDTSAVDAARDQVEAAISAANAKTQPTLELGVVTPVLGDGELQAFLERALQRVPAG</sequence>
<dbReference type="Pfam" id="PF02838">
    <property type="entry name" value="Glyco_hydro_20b"/>
    <property type="match status" value="1"/>
</dbReference>
<dbReference type="Pfam" id="PF07555">
    <property type="entry name" value="NAGidase"/>
    <property type="match status" value="1"/>
</dbReference>
<dbReference type="InterPro" id="IPR029018">
    <property type="entry name" value="Hex-like_dom2"/>
</dbReference>
<dbReference type="InterPro" id="IPR015882">
    <property type="entry name" value="HEX_bac_N"/>
</dbReference>
<dbReference type="Proteomes" id="UP000802392">
    <property type="component" value="Unassembled WGS sequence"/>
</dbReference>
<keyword evidence="6" id="KW-1185">Reference proteome</keyword>
<dbReference type="RefSeq" id="WP_167268182.1">
    <property type="nucleotide sequence ID" value="NZ_BAAAVO010000009.1"/>
</dbReference>
<reference evidence="5 6" key="1">
    <citation type="submission" date="2020-03" db="EMBL/GenBank/DDBJ databases">
        <title>Genomic Encyclopedia of Type Strains, Phase III (KMG-III): the genomes of soil and plant-associated and newly described type strains.</title>
        <authorList>
            <person name="Whitman W."/>
        </authorList>
    </citation>
    <scope>NUCLEOTIDE SEQUENCE [LARGE SCALE GENOMIC DNA]</scope>
    <source>
        <strain evidence="5 6">CECT 4207</strain>
    </source>
</reference>
<feature type="domain" description="GH84" evidence="4">
    <location>
        <begin position="205"/>
        <end position="489"/>
    </location>
</feature>
<dbReference type="InterPro" id="IPR051822">
    <property type="entry name" value="Glycosyl_Hydrolase_84"/>
</dbReference>
<dbReference type="InterPro" id="IPR017853">
    <property type="entry name" value="GH"/>
</dbReference>
<evidence type="ECO:0000313" key="5">
    <source>
        <dbReference type="EMBL" id="NIJ02718.1"/>
    </source>
</evidence>
<dbReference type="EMBL" id="JAAOZD010000006">
    <property type="protein sequence ID" value="NIJ02718.1"/>
    <property type="molecule type" value="Genomic_DNA"/>
</dbReference>
<dbReference type="InterPro" id="IPR011496">
    <property type="entry name" value="O-GlcNAcase_cat"/>
</dbReference>
<evidence type="ECO:0000259" key="4">
    <source>
        <dbReference type="PROSITE" id="PS52009"/>
    </source>
</evidence>
<accession>A0ABX0TMP6</accession>
<dbReference type="EC" id="3.2.1.35" evidence="5"/>
<keyword evidence="2 3" id="KW-0326">Glycosidase</keyword>
<dbReference type="PROSITE" id="PS52009">
    <property type="entry name" value="GH84"/>
    <property type="match status" value="1"/>
</dbReference>
<gene>
    <name evidence="5" type="ORF">FHR86_003062</name>
</gene>
<dbReference type="SUPFAM" id="SSF51445">
    <property type="entry name" value="(Trans)glycosidases"/>
    <property type="match status" value="1"/>
</dbReference>
<protein>
    <submittedName>
        <fullName evidence="5">Hyaluronoglucosaminidase</fullName>
        <ecNumber evidence="5">3.2.1.35</ecNumber>
    </submittedName>
</protein>
<name>A0ABX0TMP6_9MICC</name>
<dbReference type="Gene3D" id="3.20.20.80">
    <property type="entry name" value="Glycosidases"/>
    <property type="match status" value="1"/>
</dbReference>
<dbReference type="Gene3D" id="3.30.379.10">
    <property type="entry name" value="Chitobiase/beta-hexosaminidase domain 2-like"/>
    <property type="match status" value="1"/>
</dbReference>
<organism evidence="5 6">
    <name type="scientific">Paenarthrobacter ilicis</name>
    <dbReference type="NCBI Taxonomy" id="43665"/>
    <lineage>
        <taxon>Bacteria</taxon>
        <taxon>Bacillati</taxon>
        <taxon>Actinomycetota</taxon>
        <taxon>Actinomycetes</taxon>
        <taxon>Micrococcales</taxon>
        <taxon>Micrococcaceae</taxon>
        <taxon>Paenarthrobacter</taxon>
    </lineage>
</organism>
<evidence type="ECO:0000256" key="2">
    <source>
        <dbReference type="ARBA" id="ARBA00023295"/>
    </source>
</evidence>
<proteinExistence type="inferred from homology"/>
<evidence type="ECO:0000313" key="6">
    <source>
        <dbReference type="Proteomes" id="UP000802392"/>
    </source>
</evidence>
<dbReference type="GO" id="GO:0004415">
    <property type="term" value="F:hyalurononglucosaminidase activity"/>
    <property type="evidence" value="ECO:0007669"/>
    <property type="project" value="UniProtKB-EC"/>
</dbReference>
<comment type="similarity">
    <text evidence="3">Belongs to the glycosyl hydrolase 84 family.</text>
</comment>